<reference evidence="8 9" key="1">
    <citation type="journal article" date="2016" name="Nat. Commun.">
        <title>Thousands of microbial genomes shed light on interconnected biogeochemical processes in an aquifer system.</title>
        <authorList>
            <person name="Anantharaman K."/>
            <person name="Brown C.T."/>
            <person name="Hug L.A."/>
            <person name="Sharon I."/>
            <person name="Castelle C.J."/>
            <person name="Probst A.J."/>
            <person name="Thomas B.C."/>
            <person name="Singh A."/>
            <person name="Wilkins M.J."/>
            <person name="Karaoz U."/>
            <person name="Brodie E.L."/>
            <person name="Williams K.H."/>
            <person name="Hubbard S.S."/>
            <person name="Banfield J.F."/>
        </authorList>
    </citation>
    <scope>NUCLEOTIDE SEQUENCE [LARGE SCALE GENOMIC DNA]</scope>
</reference>
<accession>A0A1G1XZN3</accession>
<dbReference type="InterPro" id="IPR005484">
    <property type="entry name" value="Ribosomal_uL18_bac/plant/anim"/>
</dbReference>
<comment type="caution">
    <text evidence="8">The sequence shown here is derived from an EMBL/GenBank/DDBJ whole genome shotgun (WGS) entry which is preliminary data.</text>
</comment>
<dbReference type="FunFam" id="3.30.420.100:FF:000001">
    <property type="entry name" value="50S ribosomal protein L18"/>
    <property type="match status" value="1"/>
</dbReference>
<evidence type="ECO:0000256" key="7">
    <source>
        <dbReference type="HAMAP-Rule" id="MF_01337"/>
    </source>
</evidence>
<dbReference type="InterPro" id="IPR057268">
    <property type="entry name" value="Ribosomal_L18"/>
</dbReference>
<keyword evidence="4 7" id="KW-0689">Ribosomal protein</keyword>
<comment type="similarity">
    <text evidence="1 7">Belongs to the universal ribosomal protein uL18 family.</text>
</comment>
<evidence type="ECO:0000256" key="1">
    <source>
        <dbReference type="ARBA" id="ARBA00007116"/>
    </source>
</evidence>
<keyword evidence="2 7" id="KW-0699">rRNA-binding</keyword>
<dbReference type="EMBL" id="MHIC01000016">
    <property type="protein sequence ID" value="OGY45555.1"/>
    <property type="molecule type" value="Genomic_DNA"/>
</dbReference>
<dbReference type="AlphaFoldDB" id="A0A1G1XZN3"/>
<dbReference type="CDD" id="cd00432">
    <property type="entry name" value="Ribosomal_L18_L5e"/>
    <property type="match status" value="1"/>
</dbReference>
<sequence length="118" mass="13481">MKNSKKIKDQLRQRRKIRTRAKIRGSIQKPRLNVFRSLKHLYIQLIDDNAGKTLVSVKDSEIREKGKKTEIAFKAGELLAQKAIKAGIKELFFDRGGYKYHGRVKAIADGARKGGLKF</sequence>
<comment type="function">
    <text evidence="7">This is one of the proteins that bind and probably mediate the attachment of the 5S RNA into the large ribosomal subunit, where it forms part of the central protuberance.</text>
</comment>
<dbReference type="SUPFAM" id="SSF53137">
    <property type="entry name" value="Translational machinery components"/>
    <property type="match status" value="1"/>
</dbReference>
<protein>
    <recommendedName>
        <fullName evidence="6 7">Large ribosomal subunit protein uL18</fullName>
    </recommendedName>
</protein>
<comment type="subunit">
    <text evidence="7">Part of the 50S ribosomal subunit; part of the 5S rRNA/L5/L18/L25 subcomplex. Contacts the 5S and 23S rRNAs.</text>
</comment>
<dbReference type="PANTHER" id="PTHR12899">
    <property type="entry name" value="39S RIBOSOMAL PROTEIN L18, MITOCHONDRIAL"/>
    <property type="match status" value="1"/>
</dbReference>
<keyword evidence="3 7" id="KW-0694">RNA-binding</keyword>
<evidence type="ECO:0000256" key="2">
    <source>
        <dbReference type="ARBA" id="ARBA00022730"/>
    </source>
</evidence>
<gene>
    <name evidence="7" type="primary">rplR</name>
    <name evidence="8" type="ORF">A2731_01440</name>
</gene>
<evidence type="ECO:0000256" key="3">
    <source>
        <dbReference type="ARBA" id="ARBA00022884"/>
    </source>
</evidence>
<dbReference type="NCBIfam" id="TIGR00060">
    <property type="entry name" value="L18_bact"/>
    <property type="match status" value="1"/>
</dbReference>
<dbReference type="PANTHER" id="PTHR12899:SF3">
    <property type="entry name" value="LARGE RIBOSOMAL SUBUNIT PROTEIN UL18M"/>
    <property type="match status" value="1"/>
</dbReference>
<dbReference type="InterPro" id="IPR004389">
    <property type="entry name" value="Ribosomal_uL18_bac-type"/>
</dbReference>
<evidence type="ECO:0000256" key="5">
    <source>
        <dbReference type="ARBA" id="ARBA00023274"/>
    </source>
</evidence>
<evidence type="ECO:0000313" key="8">
    <source>
        <dbReference type="EMBL" id="OGY45555.1"/>
    </source>
</evidence>
<dbReference type="GO" id="GO:0006412">
    <property type="term" value="P:translation"/>
    <property type="evidence" value="ECO:0007669"/>
    <property type="project" value="UniProtKB-UniRule"/>
</dbReference>
<dbReference type="GO" id="GO:0008097">
    <property type="term" value="F:5S rRNA binding"/>
    <property type="evidence" value="ECO:0007669"/>
    <property type="project" value="TreeGrafter"/>
</dbReference>
<dbReference type="GO" id="GO:0003735">
    <property type="term" value="F:structural constituent of ribosome"/>
    <property type="evidence" value="ECO:0007669"/>
    <property type="project" value="InterPro"/>
</dbReference>
<proteinExistence type="inferred from homology"/>
<evidence type="ECO:0000256" key="6">
    <source>
        <dbReference type="ARBA" id="ARBA00035197"/>
    </source>
</evidence>
<evidence type="ECO:0000313" key="9">
    <source>
        <dbReference type="Proteomes" id="UP000176241"/>
    </source>
</evidence>
<dbReference type="Pfam" id="PF00861">
    <property type="entry name" value="Ribosomal_L18p"/>
    <property type="match status" value="1"/>
</dbReference>
<keyword evidence="5 7" id="KW-0687">Ribonucleoprotein</keyword>
<dbReference type="GO" id="GO:0022625">
    <property type="term" value="C:cytosolic large ribosomal subunit"/>
    <property type="evidence" value="ECO:0007669"/>
    <property type="project" value="TreeGrafter"/>
</dbReference>
<dbReference type="Gene3D" id="3.30.420.100">
    <property type="match status" value="1"/>
</dbReference>
<evidence type="ECO:0000256" key="4">
    <source>
        <dbReference type="ARBA" id="ARBA00022980"/>
    </source>
</evidence>
<dbReference type="HAMAP" id="MF_01337_B">
    <property type="entry name" value="Ribosomal_uL18_B"/>
    <property type="match status" value="1"/>
</dbReference>
<dbReference type="Proteomes" id="UP000176241">
    <property type="component" value="Unassembled WGS sequence"/>
</dbReference>
<dbReference type="STRING" id="1797533.A2731_01440"/>
<organism evidence="8 9">
    <name type="scientific">Candidatus Buchananbacteria bacterium RIFCSPHIGHO2_01_FULL_39_8</name>
    <dbReference type="NCBI Taxonomy" id="1797533"/>
    <lineage>
        <taxon>Bacteria</taxon>
        <taxon>Candidatus Buchananiibacteriota</taxon>
    </lineage>
</organism>
<name>A0A1G1XZN3_9BACT</name>